<evidence type="ECO:0000313" key="2">
    <source>
        <dbReference type="EMBL" id="WMV50507.1"/>
    </source>
</evidence>
<dbReference type="AlphaFoldDB" id="A0AAF0ZSF7"/>
<gene>
    <name evidence="2" type="ORF">MTR67_043892</name>
</gene>
<protein>
    <submittedName>
        <fullName evidence="2">Uncharacterized protein</fullName>
    </submittedName>
</protein>
<dbReference type="EMBL" id="CP133621">
    <property type="protein sequence ID" value="WMV50507.1"/>
    <property type="molecule type" value="Genomic_DNA"/>
</dbReference>
<evidence type="ECO:0000313" key="3">
    <source>
        <dbReference type="Proteomes" id="UP001234989"/>
    </source>
</evidence>
<name>A0AAF0ZSF7_SOLVR</name>
<accession>A0AAF0ZSF7</accession>
<proteinExistence type="predicted"/>
<evidence type="ECO:0000256" key="1">
    <source>
        <dbReference type="SAM" id="MobiDB-lite"/>
    </source>
</evidence>
<reference evidence="2" key="1">
    <citation type="submission" date="2023-08" db="EMBL/GenBank/DDBJ databases">
        <title>A de novo genome assembly of Solanum verrucosum Schlechtendal, a Mexican diploid species geographically isolated from the other diploid A-genome species in potato relatives.</title>
        <authorList>
            <person name="Hosaka K."/>
        </authorList>
    </citation>
    <scope>NUCLEOTIDE SEQUENCE</scope>
    <source>
        <tissue evidence="2">Young leaves</tissue>
    </source>
</reference>
<organism evidence="2 3">
    <name type="scientific">Solanum verrucosum</name>
    <dbReference type="NCBI Taxonomy" id="315347"/>
    <lineage>
        <taxon>Eukaryota</taxon>
        <taxon>Viridiplantae</taxon>
        <taxon>Streptophyta</taxon>
        <taxon>Embryophyta</taxon>
        <taxon>Tracheophyta</taxon>
        <taxon>Spermatophyta</taxon>
        <taxon>Magnoliopsida</taxon>
        <taxon>eudicotyledons</taxon>
        <taxon>Gunneridae</taxon>
        <taxon>Pentapetalae</taxon>
        <taxon>asterids</taxon>
        <taxon>lamiids</taxon>
        <taxon>Solanales</taxon>
        <taxon>Solanaceae</taxon>
        <taxon>Solanoideae</taxon>
        <taxon>Solaneae</taxon>
        <taxon>Solanum</taxon>
    </lineage>
</organism>
<dbReference type="Proteomes" id="UP001234989">
    <property type="component" value="Chromosome 10"/>
</dbReference>
<keyword evidence="3" id="KW-1185">Reference proteome</keyword>
<sequence length="69" mass="7576">MHLKRILKVDGGWAEGDEEIVGEALSVLSPKGKDQVGDEMGQSAYRQVVLRSSTIPPNDPEREDAEGKR</sequence>
<feature type="region of interest" description="Disordered" evidence="1">
    <location>
        <begin position="48"/>
        <end position="69"/>
    </location>
</feature>